<protein>
    <submittedName>
        <fullName evidence="2">HdeD family acid-resistance protein</fullName>
    </submittedName>
</protein>
<sequence>MNHLSSALKYNIKHWYFPLISGLLLIGLGTWTVAHPLETFVSLSYLFSLTFLAVGISQMFTALDARKSQENWGWSFAGGMFTTILGVILITNPAMSLTTLPLYLGFYVLIKGLETIGKSIEYKDVSNSWGLLMFSGIVGLLLGFIIITNMTFASLTATFWFSLALFNAGISEFIVASKLKNIKEGMHSKK</sequence>
<dbReference type="OrthoDB" id="7059775at2"/>
<keyword evidence="1" id="KW-0472">Membrane</keyword>
<dbReference type="PANTHER" id="PTHR34989:SF1">
    <property type="entry name" value="PROTEIN HDED"/>
    <property type="match status" value="1"/>
</dbReference>
<evidence type="ECO:0000313" key="2">
    <source>
        <dbReference type="EMBL" id="AZQ65212.1"/>
    </source>
</evidence>
<keyword evidence="1" id="KW-0812">Transmembrane</keyword>
<feature type="transmembrane region" description="Helical" evidence="1">
    <location>
        <begin position="159"/>
        <end position="179"/>
    </location>
</feature>
<accession>A0A3S9PAX7</accession>
<feature type="transmembrane region" description="Helical" evidence="1">
    <location>
        <begin position="40"/>
        <end position="60"/>
    </location>
</feature>
<dbReference type="EMBL" id="CP034563">
    <property type="protein sequence ID" value="AZQ65212.1"/>
    <property type="molecule type" value="Genomic_DNA"/>
</dbReference>
<keyword evidence="3" id="KW-1185">Reference proteome</keyword>
<dbReference type="GO" id="GO:0005886">
    <property type="term" value="C:plasma membrane"/>
    <property type="evidence" value="ECO:0007669"/>
    <property type="project" value="TreeGrafter"/>
</dbReference>
<organism evidence="2 3">
    <name type="scientific">Flammeovirga pectinis</name>
    <dbReference type="NCBI Taxonomy" id="2494373"/>
    <lineage>
        <taxon>Bacteria</taxon>
        <taxon>Pseudomonadati</taxon>
        <taxon>Bacteroidota</taxon>
        <taxon>Cytophagia</taxon>
        <taxon>Cytophagales</taxon>
        <taxon>Flammeovirgaceae</taxon>
        <taxon>Flammeovirga</taxon>
    </lineage>
</organism>
<proteinExistence type="predicted"/>
<dbReference type="PANTHER" id="PTHR34989">
    <property type="entry name" value="PROTEIN HDED"/>
    <property type="match status" value="1"/>
</dbReference>
<feature type="transmembrane region" description="Helical" evidence="1">
    <location>
        <begin position="72"/>
        <end position="94"/>
    </location>
</feature>
<dbReference type="AlphaFoldDB" id="A0A3S9PAX7"/>
<feature type="transmembrane region" description="Helical" evidence="1">
    <location>
        <begin position="15"/>
        <end position="34"/>
    </location>
</feature>
<dbReference type="KEGG" id="fll:EI427_23650"/>
<keyword evidence="1" id="KW-1133">Transmembrane helix</keyword>
<evidence type="ECO:0000313" key="3">
    <source>
        <dbReference type="Proteomes" id="UP000267268"/>
    </source>
</evidence>
<gene>
    <name evidence="2" type="ORF">EI427_23650</name>
</gene>
<dbReference type="RefSeq" id="WP_126619712.1">
    <property type="nucleotide sequence ID" value="NZ_CP034563.1"/>
</dbReference>
<feature type="transmembrane region" description="Helical" evidence="1">
    <location>
        <begin position="129"/>
        <end position="147"/>
    </location>
</feature>
<reference evidence="2 3" key="1">
    <citation type="submission" date="2018-12" db="EMBL/GenBank/DDBJ databases">
        <title>Flammeovirga pectinis sp. nov., isolated from the gut of the Korean scallop, Patinopecten yessoensis.</title>
        <authorList>
            <person name="Bae J.-W."/>
            <person name="Jeong Y.-S."/>
            <person name="Kang W."/>
        </authorList>
    </citation>
    <scope>NUCLEOTIDE SEQUENCE [LARGE SCALE GENOMIC DNA]</scope>
    <source>
        <strain evidence="2 3">L12M1</strain>
    </source>
</reference>
<dbReference type="InterPro" id="IPR005325">
    <property type="entry name" value="DUF308_memb"/>
</dbReference>
<evidence type="ECO:0000256" key="1">
    <source>
        <dbReference type="SAM" id="Phobius"/>
    </source>
</evidence>
<name>A0A3S9PAX7_9BACT</name>
<dbReference type="Pfam" id="PF03729">
    <property type="entry name" value="DUF308"/>
    <property type="match status" value="2"/>
</dbReference>
<dbReference type="InterPro" id="IPR052712">
    <property type="entry name" value="Acid_resist_chaperone_HdeD"/>
</dbReference>
<dbReference type="Proteomes" id="UP000267268">
    <property type="component" value="Chromosome 2"/>
</dbReference>